<dbReference type="PRINTS" id="PR00318">
    <property type="entry name" value="GPROTEINA"/>
</dbReference>
<dbReference type="Gene3D" id="3.40.50.300">
    <property type="entry name" value="P-loop containing nucleotide triphosphate hydrolases"/>
    <property type="match status" value="1"/>
</dbReference>
<proteinExistence type="predicted"/>
<evidence type="ECO:0000256" key="4">
    <source>
        <dbReference type="ARBA" id="ARBA00023224"/>
    </source>
</evidence>
<dbReference type="EMBL" id="JABEBT010000026">
    <property type="protein sequence ID" value="KAF7636759.1"/>
    <property type="molecule type" value="Genomic_DNA"/>
</dbReference>
<dbReference type="OrthoDB" id="5817230at2759"/>
<accession>A0A8S9ZT83</accession>
<dbReference type="CDD" id="cd00066">
    <property type="entry name" value="G-alpha"/>
    <property type="match status" value="1"/>
</dbReference>
<keyword evidence="8" id="KW-1185">Reference proteome</keyword>
<evidence type="ECO:0000256" key="3">
    <source>
        <dbReference type="ARBA" id="ARBA00023134"/>
    </source>
</evidence>
<dbReference type="Proteomes" id="UP000605970">
    <property type="component" value="Unassembled WGS sequence"/>
</dbReference>
<evidence type="ECO:0000256" key="2">
    <source>
        <dbReference type="ARBA" id="ARBA00022741"/>
    </source>
</evidence>
<dbReference type="InterPro" id="IPR027417">
    <property type="entry name" value="P-loop_NTPase"/>
</dbReference>
<dbReference type="GO" id="GO:0003924">
    <property type="term" value="F:GTPase activity"/>
    <property type="evidence" value="ECO:0007669"/>
    <property type="project" value="InterPro"/>
</dbReference>
<dbReference type="AlphaFoldDB" id="A0A8S9ZT83"/>
<dbReference type="GO" id="GO:0001664">
    <property type="term" value="F:G protein-coupled receptor binding"/>
    <property type="evidence" value="ECO:0007669"/>
    <property type="project" value="TreeGrafter"/>
</dbReference>
<protein>
    <submittedName>
        <fullName evidence="7">Uncharacterized protein</fullName>
    </submittedName>
</protein>
<dbReference type="FunFam" id="3.40.50.300:FF:000720">
    <property type="entry name" value="Guanine nucleotide-binding protein G(k) subunit alpha"/>
    <property type="match status" value="1"/>
</dbReference>
<dbReference type="PANTHER" id="PTHR10218">
    <property type="entry name" value="GTP-BINDING PROTEIN ALPHA SUBUNIT"/>
    <property type="match status" value="1"/>
</dbReference>
<keyword evidence="1 6" id="KW-0479">Metal-binding</keyword>
<dbReference type="PROSITE" id="PS51882">
    <property type="entry name" value="G_ALPHA"/>
    <property type="match status" value="1"/>
</dbReference>
<evidence type="ECO:0000256" key="5">
    <source>
        <dbReference type="PIRSR" id="PIRSR601019-1"/>
    </source>
</evidence>
<keyword evidence="3 5" id="KW-0342">GTP-binding</keyword>
<dbReference type="SMART" id="SM00275">
    <property type="entry name" value="G_alpha"/>
    <property type="match status" value="1"/>
</dbReference>
<dbReference type="Pfam" id="PF00503">
    <property type="entry name" value="G-alpha"/>
    <property type="match status" value="1"/>
</dbReference>
<dbReference type="Gene3D" id="1.10.400.10">
    <property type="entry name" value="GI Alpha 1, domain 2-like"/>
    <property type="match status" value="1"/>
</dbReference>
<dbReference type="GO" id="GO:0031683">
    <property type="term" value="F:G-protein beta/gamma-subunit complex binding"/>
    <property type="evidence" value="ECO:0007669"/>
    <property type="project" value="InterPro"/>
</dbReference>
<feature type="binding site" evidence="5">
    <location>
        <begin position="286"/>
        <end position="289"/>
    </location>
    <ligand>
        <name>GTP</name>
        <dbReference type="ChEBI" id="CHEBI:37565"/>
    </ligand>
</feature>
<feature type="binding site" evidence="5">
    <location>
        <begin position="217"/>
        <end position="221"/>
    </location>
    <ligand>
        <name>GTP</name>
        <dbReference type="ChEBI" id="CHEBI:37565"/>
    </ligand>
</feature>
<sequence length="311" mass="36834">MGIITSSLCFKKFKRGYYIQNEINKIFNSEYEQKNKRIIKILLLGPSDSGKSTILRQMRILHNNGFSIGEKSHYRYTIYSNCLDIINHIALGIYKLNINIPPNERELINKFANLNNYQLLKWNELEEGKEDEIGNNNNNIIKSMAKFFEFVSVKQACKRIMEFTVPDNTFYILEEKERILKLDYIPIQEDIVNARCSTLGIYEINFDFRNFVIRLIDVGGQRTERRKWIHCFDNIEAILFIVSLACYNNILADDNSINQMFDAIQLFKNIYTNNYLKKSFFVMFFNKKDIFRKKIQIDPLEKYFPTFTGNL</sequence>
<evidence type="ECO:0000313" key="7">
    <source>
        <dbReference type="EMBL" id="KAF7636759.1"/>
    </source>
</evidence>
<dbReference type="SUPFAM" id="SSF47895">
    <property type="entry name" value="Transducin (alpha subunit), insertion domain"/>
    <property type="match status" value="1"/>
</dbReference>
<organism evidence="7 8">
    <name type="scientific">Meloidogyne graminicola</name>
    <dbReference type="NCBI Taxonomy" id="189291"/>
    <lineage>
        <taxon>Eukaryota</taxon>
        <taxon>Metazoa</taxon>
        <taxon>Ecdysozoa</taxon>
        <taxon>Nematoda</taxon>
        <taxon>Chromadorea</taxon>
        <taxon>Rhabditida</taxon>
        <taxon>Tylenchina</taxon>
        <taxon>Tylenchomorpha</taxon>
        <taxon>Tylenchoidea</taxon>
        <taxon>Meloidogynidae</taxon>
        <taxon>Meloidogyninae</taxon>
        <taxon>Meloidogyne</taxon>
    </lineage>
</organism>
<evidence type="ECO:0000256" key="6">
    <source>
        <dbReference type="PIRSR" id="PIRSR601019-2"/>
    </source>
</evidence>
<dbReference type="InterPro" id="IPR011025">
    <property type="entry name" value="GproteinA_insert"/>
</dbReference>
<feature type="binding site" evidence="6">
    <location>
        <position position="198"/>
    </location>
    <ligand>
        <name>Mg(2+)</name>
        <dbReference type="ChEBI" id="CHEBI:18420"/>
    </ligand>
</feature>
<dbReference type="InterPro" id="IPR001019">
    <property type="entry name" value="Gprotein_alpha_su"/>
</dbReference>
<dbReference type="SUPFAM" id="SSF52540">
    <property type="entry name" value="P-loop containing nucleoside triphosphate hydrolases"/>
    <property type="match status" value="1"/>
</dbReference>
<dbReference type="GO" id="GO:0005834">
    <property type="term" value="C:heterotrimeric G-protein complex"/>
    <property type="evidence" value="ECO:0007669"/>
    <property type="project" value="TreeGrafter"/>
</dbReference>
<feature type="binding site" evidence="6">
    <location>
        <position position="52"/>
    </location>
    <ligand>
        <name>Mg(2+)</name>
        <dbReference type="ChEBI" id="CHEBI:18420"/>
    </ligand>
</feature>
<keyword evidence="2 5" id="KW-0547">Nucleotide-binding</keyword>
<dbReference type="GO" id="GO:0005737">
    <property type="term" value="C:cytoplasm"/>
    <property type="evidence" value="ECO:0007669"/>
    <property type="project" value="TreeGrafter"/>
</dbReference>
<name>A0A8S9ZT83_9BILA</name>
<dbReference type="GO" id="GO:0007188">
    <property type="term" value="P:adenylate cyclase-modulating G protein-coupled receptor signaling pathway"/>
    <property type="evidence" value="ECO:0007669"/>
    <property type="project" value="TreeGrafter"/>
</dbReference>
<dbReference type="GO" id="GO:0046872">
    <property type="term" value="F:metal ion binding"/>
    <property type="evidence" value="ECO:0007669"/>
    <property type="project" value="UniProtKB-KW"/>
</dbReference>
<dbReference type="GO" id="GO:0005525">
    <property type="term" value="F:GTP binding"/>
    <property type="evidence" value="ECO:0007669"/>
    <property type="project" value="UniProtKB-KW"/>
</dbReference>
<keyword evidence="4" id="KW-0807">Transducer</keyword>
<evidence type="ECO:0000313" key="8">
    <source>
        <dbReference type="Proteomes" id="UP000605970"/>
    </source>
</evidence>
<reference evidence="7" key="1">
    <citation type="journal article" date="2020" name="Ecol. Evol.">
        <title>Genome structure and content of the rice root-knot nematode (Meloidogyne graminicola).</title>
        <authorList>
            <person name="Phan N.T."/>
            <person name="Danchin E.G.J."/>
            <person name="Klopp C."/>
            <person name="Perfus-Barbeoch L."/>
            <person name="Kozlowski D.K."/>
            <person name="Koutsovoulos G.D."/>
            <person name="Lopez-Roques C."/>
            <person name="Bouchez O."/>
            <person name="Zahm M."/>
            <person name="Besnard G."/>
            <person name="Bellafiore S."/>
        </authorList>
    </citation>
    <scope>NUCLEOTIDE SEQUENCE</scope>
    <source>
        <strain evidence="7">VN-18</strain>
    </source>
</reference>
<comment type="caution">
    <text evidence="7">The sequence shown here is derived from an EMBL/GenBank/DDBJ whole genome shotgun (WGS) entry which is preliminary data.</text>
</comment>
<keyword evidence="6" id="KW-0460">Magnesium</keyword>
<dbReference type="PANTHER" id="PTHR10218:SF302">
    <property type="entry name" value="GUANINE NUCLEOTIDE-BINDING PROTEIN ALPHA-5 SUBUNIT"/>
    <property type="match status" value="1"/>
</dbReference>
<evidence type="ECO:0000256" key="1">
    <source>
        <dbReference type="ARBA" id="ARBA00022723"/>
    </source>
</evidence>
<gene>
    <name evidence="7" type="ORF">Mgra_00003704</name>
</gene>